<dbReference type="PANTHER" id="PTHR30199:SF0">
    <property type="entry name" value="INNER MEMBRANE PROTEIN YDCO"/>
    <property type="match status" value="1"/>
</dbReference>
<accession>A0A420E6Z5</accession>
<keyword evidence="1" id="KW-0472">Membrane</keyword>
<feature type="transmembrane region" description="Helical" evidence="1">
    <location>
        <begin position="96"/>
        <end position="113"/>
    </location>
</feature>
<keyword evidence="3" id="KW-1185">Reference proteome</keyword>
<dbReference type="OrthoDB" id="9792424at2"/>
<dbReference type="GO" id="GO:0042925">
    <property type="term" value="F:benzoate transmembrane transporter activity"/>
    <property type="evidence" value="ECO:0007669"/>
    <property type="project" value="InterPro"/>
</dbReference>
<evidence type="ECO:0000313" key="2">
    <source>
        <dbReference type="EMBL" id="RKF14276.1"/>
    </source>
</evidence>
<feature type="transmembrane region" description="Helical" evidence="1">
    <location>
        <begin position="168"/>
        <end position="188"/>
    </location>
</feature>
<feature type="transmembrane region" description="Helical" evidence="1">
    <location>
        <begin position="144"/>
        <end position="161"/>
    </location>
</feature>
<dbReference type="GO" id="GO:0005886">
    <property type="term" value="C:plasma membrane"/>
    <property type="evidence" value="ECO:0007669"/>
    <property type="project" value="TreeGrafter"/>
</dbReference>
<dbReference type="Proteomes" id="UP000286482">
    <property type="component" value="Unassembled WGS sequence"/>
</dbReference>
<dbReference type="Pfam" id="PF03594">
    <property type="entry name" value="BenE"/>
    <property type="match status" value="1"/>
</dbReference>
<comment type="caution">
    <text evidence="2">The sequence shown here is derived from an EMBL/GenBank/DDBJ whole genome shotgun (WGS) entry which is preliminary data.</text>
</comment>
<name>A0A420E6Z5_9ALTE</name>
<feature type="transmembrane region" description="Helical" evidence="1">
    <location>
        <begin position="255"/>
        <end position="276"/>
    </location>
</feature>
<gene>
    <name evidence="2" type="primary">benE</name>
    <name evidence="2" type="ORF">DBZ36_16560</name>
</gene>
<reference evidence="2 3" key="1">
    <citation type="submission" date="2018-09" db="EMBL/GenBank/DDBJ databases">
        <authorList>
            <person name="Wang Z."/>
        </authorList>
    </citation>
    <scope>NUCLEOTIDE SEQUENCE [LARGE SCALE GENOMIC DNA]</scope>
    <source>
        <strain evidence="2 3">ALS 81</strain>
    </source>
</reference>
<feature type="transmembrane region" description="Helical" evidence="1">
    <location>
        <begin position="120"/>
        <end position="138"/>
    </location>
</feature>
<feature type="transmembrane region" description="Helical" evidence="1">
    <location>
        <begin position="360"/>
        <end position="381"/>
    </location>
</feature>
<evidence type="ECO:0000256" key="1">
    <source>
        <dbReference type="SAM" id="Phobius"/>
    </source>
</evidence>
<proteinExistence type="predicted"/>
<feature type="transmembrane region" description="Helical" evidence="1">
    <location>
        <begin position="12"/>
        <end position="34"/>
    </location>
</feature>
<evidence type="ECO:0000313" key="3">
    <source>
        <dbReference type="Proteomes" id="UP000286482"/>
    </source>
</evidence>
<dbReference type="AlphaFoldDB" id="A0A420E6Z5"/>
<feature type="transmembrane region" description="Helical" evidence="1">
    <location>
        <begin position="208"/>
        <end position="234"/>
    </location>
</feature>
<dbReference type="EMBL" id="RAQO01000009">
    <property type="protein sequence ID" value="RKF14276.1"/>
    <property type="molecule type" value="Genomic_DNA"/>
</dbReference>
<dbReference type="PANTHER" id="PTHR30199">
    <property type="entry name" value="MFS FAMILY TRANSPORTER, PREDICTED SUBSTRATE BENZOATE"/>
    <property type="match status" value="1"/>
</dbReference>
<sequence>MMLADLRFSHISAGFIAVLVGYSSSVAIVFQAAAASGVEGALLNSWLLSLGLAMGLTSLCLSLMLKIPVLTAWSTPGAALLALSLGDFSVNEASGIFIFAAALSLVLGLSGLLERIMKLIPPSLSNALLAGVLLPIGLDVFVHLQEQTLLVALMLVCYVLAKRYSPRYAIVLVLLCGLGLTWSLDLYSAVSFDYQLPKLIWTHPEFNIAGMIGVGIPLFLVTLSSQNITGLAVMRAKGYKPPTSVLLNVSSAMNLLLAPFGCFSIGLAAITAAICMTEDADENPGTRYLASACAGVFYLLSAFAGLAIILLFTASPPALVAALAGIALFATIGNSMQAAFESSSDREAALVTFLVTASSFSFMGLSAPFWGLSLGLLLRALRPNKR</sequence>
<feature type="transmembrane region" description="Helical" evidence="1">
    <location>
        <begin position="72"/>
        <end position="90"/>
    </location>
</feature>
<feature type="transmembrane region" description="Helical" evidence="1">
    <location>
        <begin position="288"/>
        <end position="312"/>
    </location>
</feature>
<keyword evidence="1" id="KW-1133">Transmembrane helix</keyword>
<protein>
    <submittedName>
        <fullName evidence="2">Benzoate transporter BenE</fullName>
    </submittedName>
</protein>
<keyword evidence="1" id="KW-0812">Transmembrane</keyword>
<dbReference type="InterPro" id="IPR004711">
    <property type="entry name" value="Benzoate_Transporter"/>
</dbReference>
<feature type="transmembrane region" description="Helical" evidence="1">
    <location>
        <begin position="46"/>
        <end position="65"/>
    </location>
</feature>
<feature type="transmembrane region" description="Helical" evidence="1">
    <location>
        <begin position="319"/>
        <end position="340"/>
    </location>
</feature>
<dbReference type="NCBIfam" id="TIGR00843">
    <property type="entry name" value="benE"/>
    <property type="match status" value="1"/>
</dbReference>
<organism evidence="2 3">
    <name type="scientific">Alginatibacterium sediminis</name>
    <dbReference type="NCBI Taxonomy" id="2164068"/>
    <lineage>
        <taxon>Bacteria</taxon>
        <taxon>Pseudomonadati</taxon>
        <taxon>Pseudomonadota</taxon>
        <taxon>Gammaproteobacteria</taxon>
        <taxon>Alteromonadales</taxon>
        <taxon>Alteromonadaceae</taxon>
        <taxon>Alginatibacterium</taxon>
    </lineage>
</organism>